<dbReference type="OMA" id="LFWELCD"/>
<dbReference type="Gramene" id="Mp8g02230.1">
    <property type="protein sequence ID" value="Mp8g02230.1.cds1"/>
    <property type="gene ID" value="Mp8g02230"/>
</dbReference>
<dbReference type="GO" id="GO:0008276">
    <property type="term" value="F:protein methyltransferase activity"/>
    <property type="evidence" value="ECO:0000318"/>
    <property type="project" value="GO_Central"/>
</dbReference>
<proteinExistence type="predicted"/>
<dbReference type="InterPro" id="IPR019410">
    <property type="entry name" value="Methyltransf_16"/>
</dbReference>
<dbReference type="EMBL" id="KZ772684">
    <property type="protein sequence ID" value="PTQ46055.1"/>
    <property type="molecule type" value="Genomic_DNA"/>
</dbReference>
<dbReference type="Pfam" id="PF10294">
    <property type="entry name" value="Methyltransf_16"/>
    <property type="match status" value="1"/>
</dbReference>
<protein>
    <submittedName>
        <fullName evidence="1">Uncharacterized protein</fullName>
    </submittedName>
</protein>
<dbReference type="SUPFAM" id="SSF53335">
    <property type="entry name" value="S-adenosyl-L-methionine-dependent methyltransferases"/>
    <property type="match status" value="1"/>
</dbReference>
<evidence type="ECO:0000313" key="1">
    <source>
        <dbReference type="EMBL" id="PTQ46055.1"/>
    </source>
</evidence>
<dbReference type="Proteomes" id="UP000244005">
    <property type="component" value="Unassembled WGS sequence"/>
</dbReference>
<dbReference type="InterPro" id="IPR029063">
    <property type="entry name" value="SAM-dependent_MTases_sf"/>
</dbReference>
<sequence>MGYGEWPVVELVANGEKLRIEQDNSSFEVGTSVWRGSLALVRWLDRCVREKSGSAPELQGRRGVEVGAGCGAAGLGAALLGLNVVLTDIQAVMGALKRNVKRNVAATSLANAGKGGCSAGKVKTAQLLWGNAKQTAAVKPPFDVVIAADVVYVDSIVMPLINALSDLSNAETCILLAYQLRDPDAHALFWRLLPDYFDIQKIDRSEFDPKDANAETDIYILKKK</sequence>
<dbReference type="PANTHER" id="PTHR14614:SF7">
    <property type="entry name" value="OS05G0564100 PROTEIN"/>
    <property type="match status" value="1"/>
</dbReference>
<name>A0A2R6XIW0_MARPO</name>
<dbReference type="PANTHER" id="PTHR14614">
    <property type="entry name" value="HEPATOCELLULAR CARCINOMA-ASSOCIATED ANTIGEN"/>
    <property type="match status" value="1"/>
</dbReference>
<gene>
    <name evidence="1" type="ORF">MARPO_0012s0020</name>
</gene>
<accession>A0A2R6XIW0</accession>
<evidence type="ECO:0000313" key="2">
    <source>
        <dbReference type="Proteomes" id="UP000244005"/>
    </source>
</evidence>
<dbReference type="Gene3D" id="3.40.50.150">
    <property type="entry name" value="Vaccinia Virus protein VP39"/>
    <property type="match status" value="1"/>
</dbReference>
<reference evidence="2" key="1">
    <citation type="journal article" date="2017" name="Cell">
        <title>Insights into land plant evolution garnered from the Marchantia polymorpha genome.</title>
        <authorList>
            <person name="Bowman J.L."/>
            <person name="Kohchi T."/>
            <person name="Yamato K.T."/>
            <person name="Jenkins J."/>
            <person name="Shu S."/>
            <person name="Ishizaki K."/>
            <person name="Yamaoka S."/>
            <person name="Nishihama R."/>
            <person name="Nakamura Y."/>
            <person name="Berger F."/>
            <person name="Adam C."/>
            <person name="Aki S.S."/>
            <person name="Althoff F."/>
            <person name="Araki T."/>
            <person name="Arteaga-Vazquez M.A."/>
            <person name="Balasubrmanian S."/>
            <person name="Barry K."/>
            <person name="Bauer D."/>
            <person name="Boehm C.R."/>
            <person name="Briginshaw L."/>
            <person name="Caballero-Perez J."/>
            <person name="Catarino B."/>
            <person name="Chen F."/>
            <person name="Chiyoda S."/>
            <person name="Chovatia M."/>
            <person name="Davies K.M."/>
            <person name="Delmans M."/>
            <person name="Demura T."/>
            <person name="Dierschke T."/>
            <person name="Dolan L."/>
            <person name="Dorantes-Acosta A.E."/>
            <person name="Eklund D.M."/>
            <person name="Florent S.N."/>
            <person name="Flores-Sandoval E."/>
            <person name="Fujiyama A."/>
            <person name="Fukuzawa H."/>
            <person name="Galik B."/>
            <person name="Grimanelli D."/>
            <person name="Grimwood J."/>
            <person name="Grossniklaus U."/>
            <person name="Hamada T."/>
            <person name="Haseloff J."/>
            <person name="Hetherington A.J."/>
            <person name="Higo A."/>
            <person name="Hirakawa Y."/>
            <person name="Hundley H.N."/>
            <person name="Ikeda Y."/>
            <person name="Inoue K."/>
            <person name="Inoue S.I."/>
            <person name="Ishida S."/>
            <person name="Jia Q."/>
            <person name="Kakita M."/>
            <person name="Kanazawa T."/>
            <person name="Kawai Y."/>
            <person name="Kawashima T."/>
            <person name="Kennedy M."/>
            <person name="Kinose K."/>
            <person name="Kinoshita T."/>
            <person name="Kohara Y."/>
            <person name="Koide E."/>
            <person name="Komatsu K."/>
            <person name="Kopischke S."/>
            <person name="Kubo M."/>
            <person name="Kyozuka J."/>
            <person name="Lagercrantz U."/>
            <person name="Lin S.S."/>
            <person name="Lindquist E."/>
            <person name="Lipzen A.M."/>
            <person name="Lu C.W."/>
            <person name="De Luna E."/>
            <person name="Martienssen R.A."/>
            <person name="Minamino N."/>
            <person name="Mizutani M."/>
            <person name="Mizutani M."/>
            <person name="Mochizuki N."/>
            <person name="Monte I."/>
            <person name="Mosher R."/>
            <person name="Nagasaki H."/>
            <person name="Nakagami H."/>
            <person name="Naramoto S."/>
            <person name="Nishitani K."/>
            <person name="Ohtani M."/>
            <person name="Okamoto T."/>
            <person name="Okumura M."/>
            <person name="Phillips J."/>
            <person name="Pollak B."/>
            <person name="Reinders A."/>
            <person name="Rovekamp M."/>
            <person name="Sano R."/>
            <person name="Sawa S."/>
            <person name="Schmid M.W."/>
            <person name="Shirakawa M."/>
            <person name="Solano R."/>
            <person name="Spunde A."/>
            <person name="Suetsugu N."/>
            <person name="Sugano S."/>
            <person name="Sugiyama A."/>
            <person name="Sun R."/>
            <person name="Suzuki Y."/>
            <person name="Takenaka M."/>
            <person name="Takezawa D."/>
            <person name="Tomogane H."/>
            <person name="Tsuzuki M."/>
            <person name="Ueda T."/>
            <person name="Umeda M."/>
            <person name="Ward J.M."/>
            <person name="Watanabe Y."/>
            <person name="Yazaki K."/>
            <person name="Yokoyama R."/>
            <person name="Yoshitake Y."/>
            <person name="Yotsui I."/>
            <person name="Zachgo S."/>
            <person name="Schmutz J."/>
        </authorList>
    </citation>
    <scope>NUCLEOTIDE SEQUENCE [LARGE SCALE GENOMIC DNA]</scope>
    <source>
        <strain evidence="2">Tak-1</strain>
    </source>
</reference>
<keyword evidence="2" id="KW-1185">Reference proteome</keyword>
<dbReference type="AlphaFoldDB" id="A0A2R6XIW0"/>
<dbReference type="OrthoDB" id="413520at2759"/>
<organism evidence="1 2">
    <name type="scientific">Marchantia polymorpha</name>
    <name type="common">Common liverwort</name>
    <name type="synonym">Marchantia aquatica</name>
    <dbReference type="NCBI Taxonomy" id="3197"/>
    <lineage>
        <taxon>Eukaryota</taxon>
        <taxon>Viridiplantae</taxon>
        <taxon>Streptophyta</taxon>
        <taxon>Embryophyta</taxon>
        <taxon>Marchantiophyta</taxon>
        <taxon>Marchantiopsida</taxon>
        <taxon>Marchantiidae</taxon>
        <taxon>Marchantiales</taxon>
        <taxon>Marchantiaceae</taxon>
        <taxon>Marchantia</taxon>
    </lineage>
</organism>